<proteinExistence type="predicted"/>
<sequence length="92" mass="9995">MSIQRNRPGAYVELKAVAKSRVLSVSGRVLVPYQAEWGLPNKAVDMAGQPERFKESGLLVDELELAAENGATVVGYRVTNGSEVAALHWMNP</sequence>
<organism evidence="1 2">
    <name type="scientific">Paenibacillus helianthi</name>
    <dbReference type="NCBI Taxonomy" id="1349432"/>
    <lineage>
        <taxon>Bacteria</taxon>
        <taxon>Bacillati</taxon>
        <taxon>Bacillota</taxon>
        <taxon>Bacilli</taxon>
        <taxon>Bacillales</taxon>
        <taxon>Paenibacillaceae</taxon>
        <taxon>Paenibacillus</taxon>
    </lineage>
</organism>
<dbReference type="Proteomes" id="UP000186058">
    <property type="component" value="Unassembled WGS sequence"/>
</dbReference>
<dbReference type="RefSeq" id="WP_244169758.1">
    <property type="nucleotide sequence ID" value="NZ_LVWI01000037.1"/>
</dbReference>
<reference evidence="1 2" key="1">
    <citation type="submission" date="2016-03" db="EMBL/GenBank/DDBJ databases">
        <authorList>
            <person name="Sant'Anna F.H."/>
            <person name="Ambrosini A."/>
            <person name="Souza R."/>
            <person name="Bach E."/>
            <person name="Fernandes G."/>
            <person name="Balsanelli E."/>
            <person name="Baura V.A."/>
            <person name="Souza E.M."/>
            <person name="Passaglia L."/>
        </authorList>
    </citation>
    <scope>NUCLEOTIDE SEQUENCE [LARGE SCALE GENOMIC DNA]</scope>
    <source>
        <strain evidence="1 2">P26E</strain>
    </source>
</reference>
<dbReference type="EMBL" id="LVWI01000037">
    <property type="protein sequence ID" value="OKP86664.1"/>
    <property type="molecule type" value="Genomic_DNA"/>
</dbReference>
<name>A0ABX3ERD2_9BACL</name>
<keyword evidence="2" id="KW-1185">Reference proteome</keyword>
<protein>
    <submittedName>
        <fullName evidence="1">Uncharacterized protein</fullName>
    </submittedName>
</protein>
<evidence type="ECO:0000313" key="2">
    <source>
        <dbReference type="Proteomes" id="UP000186058"/>
    </source>
</evidence>
<comment type="caution">
    <text evidence="1">The sequence shown here is derived from an EMBL/GenBank/DDBJ whole genome shotgun (WGS) entry which is preliminary data.</text>
</comment>
<evidence type="ECO:0000313" key="1">
    <source>
        <dbReference type="EMBL" id="OKP86664.1"/>
    </source>
</evidence>
<gene>
    <name evidence="1" type="ORF">A3844_11625</name>
</gene>
<accession>A0ABX3ERD2</accession>